<dbReference type="InterPro" id="IPR001173">
    <property type="entry name" value="Glyco_trans_2-like"/>
</dbReference>
<feature type="domain" description="Glycosyltransferase 2-like" evidence="1">
    <location>
        <begin position="9"/>
        <end position="130"/>
    </location>
</feature>
<evidence type="ECO:0000259" key="1">
    <source>
        <dbReference type="Pfam" id="PF00535"/>
    </source>
</evidence>
<accession>A0A917M8A6</accession>
<dbReference type="PANTHER" id="PTHR43630:SF2">
    <property type="entry name" value="GLYCOSYLTRANSFERASE"/>
    <property type="match status" value="1"/>
</dbReference>
<dbReference type="SUPFAM" id="SSF48452">
    <property type="entry name" value="TPR-like"/>
    <property type="match status" value="1"/>
</dbReference>
<evidence type="ECO:0000313" key="2">
    <source>
        <dbReference type="EMBL" id="GGG85560.1"/>
    </source>
</evidence>
<dbReference type="Gene3D" id="1.25.40.10">
    <property type="entry name" value="Tetratricopeptide repeat domain"/>
    <property type="match status" value="1"/>
</dbReference>
<sequence length="508" mass="57414">MEMRRKLISLCMIVKDEEAFLADCLESVKGIADEIIIVDTGSTDRTTEIAARYGAVIVHYEWDHDFAKARNAGLDRAKGEWILFLDADERLDAATKGQLLDLIKDKSLSAMLLQIWNIVGDGEGQGATIHPVLRMFRNDKFIRFEGRIHEQIAPSILRKFPGARFHLTDAIIHHYGYKHQVVESKGKLKRNMELLKLAIAEEPENSFHRYNIGVEHLRVGEPEEALAAFRLVRNSPDFELLNYAHLVNKYEALSLQLLGRWQEAADSATEATVRFPTYTDMWHYKSLAHAQLAQLPEARAAAERAIELGVSPPQYHTEDGMGTFRTAYLLGRLCEALQDDQAVIRYYVLALRMKSSLLPPLFRLCAYYRSSGRSSAIGAILVSKLHCPDERSIMKVAGVMNASGCGQAALSWLEWHASTEKDSTLKQSLTDLLVRFRSGDHSALPFGERLSAANEQEGGEAREQRVSSKSWRDLADARLDLFQKSRRTALEQRAITAIRIQLPFYEGW</sequence>
<comment type="caution">
    <text evidence="2">The sequence shown here is derived from an EMBL/GenBank/DDBJ whole genome shotgun (WGS) entry which is preliminary data.</text>
</comment>
<dbReference type="Proteomes" id="UP000600247">
    <property type="component" value="Unassembled WGS sequence"/>
</dbReference>
<dbReference type="PANTHER" id="PTHR43630">
    <property type="entry name" value="POLY-BETA-1,6-N-ACETYL-D-GLUCOSAMINE SYNTHASE"/>
    <property type="match status" value="1"/>
</dbReference>
<dbReference type="InterPro" id="IPR011990">
    <property type="entry name" value="TPR-like_helical_dom_sf"/>
</dbReference>
<proteinExistence type="predicted"/>
<evidence type="ECO:0000313" key="3">
    <source>
        <dbReference type="Proteomes" id="UP000600247"/>
    </source>
</evidence>
<gene>
    <name evidence="2" type="ORF">GCM10010918_49430</name>
</gene>
<dbReference type="Gene3D" id="3.90.550.10">
    <property type="entry name" value="Spore Coat Polysaccharide Biosynthesis Protein SpsA, Chain A"/>
    <property type="match status" value="1"/>
</dbReference>
<dbReference type="SUPFAM" id="SSF53448">
    <property type="entry name" value="Nucleotide-diphospho-sugar transferases"/>
    <property type="match status" value="1"/>
</dbReference>
<dbReference type="EMBL" id="BMHY01000014">
    <property type="protein sequence ID" value="GGG85560.1"/>
    <property type="molecule type" value="Genomic_DNA"/>
</dbReference>
<dbReference type="InterPro" id="IPR029044">
    <property type="entry name" value="Nucleotide-diphossugar_trans"/>
</dbReference>
<protein>
    <recommendedName>
        <fullName evidence="1">Glycosyltransferase 2-like domain-containing protein</fullName>
    </recommendedName>
</protein>
<reference evidence="2 3" key="1">
    <citation type="journal article" date="2014" name="Int. J. Syst. Evol. Microbiol.">
        <title>Complete genome sequence of Corynebacterium casei LMG S-19264T (=DSM 44701T), isolated from a smear-ripened cheese.</title>
        <authorList>
            <consortium name="US DOE Joint Genome Institute (JGI-PGF)"/>
            <person name="Walter F."/>
            <person name="Albersmeier A."/>
            <person name="Kalinowski J."/>
            <person name="Ruckert C."/>
        </authorList>
    </citation>
    <scope>NUCLEOTIDE SEQUENCE [LARGE SCALE GENOMIC DNA]</scope>
    <source>
        <strain evidence="2 3">CGMCC 1.15286</strain>
    </source>
</reference>
<dbReference type="CDD" id="cd02511">
    <property type="entry name" value="Beta4Glucosyltransferase"/>
    <property type="match status" value="1"/>
</dbReference>
<name>A0A917M8A6_9BACL</name>
<dbReference type="Pfam" id="PF00535">
    <property type="entry name" value="Glycos_transf_2"/>
    <property type="match status" value="1"/>
</dbReference>
<keyword evidence="3" id="KW-1185">Reference proteome</keyword>
<organism evidence="2 3">
    <name type="scientific">Paenibacillus radicis</name>
    <name type="common">ex Gao et al. 2016</name>
    <dbReference type="NCBI Taxonomy" id="1737354"/>
    <lineage>
        <taxon>Bacteria</taxon>
        <taxon>Bacillati</taxon>
        <taxon>Bacillota</taxon>
        <taxon>Bacilli</taxon>
        <taxon>Bacillales</taxon>
        <taxon>Paenibacillaceae</taxon>
        <taxon>Paenibacillus</taxon>
    </lineage>
</organism>
<dbReference type="AlphaFoldDB" id="A0A917M8A6"/>